<dbReference type="STRING" id="765440.A0A0C3FRW4"/>
<feature type="transmembrane region" description="Helical" evidence="2">
    <location>
        <begin position="339"/>
        <end position="364"/>
    </location>
</feature>
<name>A0A0C3FRW4_PILCF</name>
<evidence type="ECO:0000256" key="2">
    <source>
        <dbReference type="SAM" id="Phobius"/>
    </source>
</evidence>
<evidence type="ECO:0000313" key="3">
    <source>
        <dbReference type="EMBL" id="KIM86690.1"/>
    </source>
</evidence>
<feature type="compositionally biased region" description="Low complexity" evidence="1">
    <location>
        <begin position="222"/>
        <end position="242"/>
    </location>
</feature>
<feature type="transmembrane region" description="Helical" evidence="2">
    <location>
        <begin position="112"/>
        <end position="138"/>
    </location>
</feature>
<dbReference type="EMBL" id="KN832981">
    <property type="protein sequence ID" value="KIM86690.1"/>
    <property type="molecule type" value="Genomic_DNA"/>
</dbReference>
<feature type="transmembrane region" description="Helical" evidence="2">
    <location>
        <begin position="307"/>
        <end position="327"/>
    </location>
</feature>
<feature type="transmembrane region" description="Helical" evidence="2">
    <location>
        <begin position="370"/>
        <end position="394"/>
    </location>
</feature>
<organism evidence="3 4">
    <name type="scientific">Piloderma croceum (strain F 1598)</name>
    <dbReference type="NCBI Taxonomy" id="765440"/>
    <lineage>
        <taxon>Eukaryota</taxon>
        <taxon>Fungi</taxon>
        <taxon>Dikarya</taxon>
        <taxon>Basidiomycota</taxon>
        <taxon>Agaricomycotina</taxon>
        <taxon>Agaricomycetes</taxon>
        <taxon>Agaricomycetidae</taxon>
        <taxon>Atheliales</taxon>
        <taxon>Atheliaceae</taxon>
        <taxon>Piloderma</taxon>
    </lineage>
</organism>
<evidence type="ECO:0008006" key="5">
    <source>
        <dbReference type="Google" id="ProtNLM"/>
    </source>
</evidence>
<accession>A0A0C3FRW4</accession>
<dbReference type="OrthoDB" id="2603at2759"/>
<dbReference type="AlphaFoldDB" id="A0A0C3FRW4"/>
<evidence type="ECO:0000313" key="4">
    <source>
        <dbReference type="Proteomes" id="UP000054166"/>
    </source>
</evidence>
<dbReference type="InParanoid" id="A0A0C3FRW4"/>
<keyword evidence="2" id="KW-1133">Transmembrane helix</keyword>
<gene>
    <name evidence="3" type="ORF">PILCRDRAFT_815939</name>
</gene>
<reference evidence="3 4" key="1">
    <citation type="submission" date="2014-04" db="EMBL/GenBank/DDBJ databases">
        <authorList>
            <consortium name="DOE Joint Genome Institute"/>
            <person name="Kuo A."/>
            <person name="Tarkka M."/>
            <person name="Buscot F."/>
            <person name="Kohler A."/>
            <person name="Nagy L.G."/>
            <person name="Floudas D."/>
            <person name="Copeland A."/>
            <person name="Barry K.W."/>
            <person name="Cichocki N."/>
            <person name="Veneault-Fourrey C."/>
            <person name="LaButti K."/>
            <person name="Lindquist E.A."/>
            <person name="Lipzen A."/>
            <person name="Lundell T."/>
            <person name="Morin E."/>
            <person name="Murat C."/>
            <person name="Sun H."/>
            <person name="Tunlid A."/>
            <person name="Henrissat B."/>
            <person name="Grigoriev I.V."/>
            <person name="Hibbett D.S."/>
            <person name="Martin F."/>
            <person name="Nordberg H.P."/>
            <person name="Cantor M.N."/>
            <person name="Hua S.X."/>
        </authorList>
    </citation>
    <scope>NUCLEOTIDE SEQUENCE [LARGE SCALE GENOMIC DNA]</scope>
    <source>
        <strain evidence="3 4">F 1598</strain>
    </source>
</reference>
<keyword evidence="2" id="KW-0812">Transmembrane</keyword>
<evidence type="ECO:0000256" key="1">
    <source>
        <dbReference type="SAM" id="MobiDB-lite"/>
    </source>
</evidence>
<protein>
    <recommendedName>
        <fullName evidence="5">Integral membrane protein</fullName>
    </recommendedName>
</protein>
<dbReference type="HOGENOM" id="CLU_027441_0_0_1"/>
<dbReference type="Proteomes" id="UP000054166">
    <property type="component" value="Unassembled WGS sequence"/>
</dbReference>
<proteinExistence type="predicted"/>
<reference evidence="4" key="2">
    <citation type="submission" date="2015-01" db="EMBL/GenBank/DDBJ databases">
        <title>Evolutionary Origins and Diversification of the Mycorrhizal Mutualists.</title>
        <authorList>
            <consortium name="DOE Joint Genome Institute"/>
            <consortium name="Mycorrhizal Genomics Consortium"/>
            <person name="Kohler A."/>
            <person name="Kuo A."/>
            <person name="Nagy L.G."/>
            <person name="Floudas D."/>
            <person name="Copeland A."/>
            <person name="Barry K.W."/>
            <person name="Cichocki N."/>
            <person name="Veneault-Fourrey C."/>
            <person name="LaButti K."/>
            <person name="Lindquist E.A."/>
            <person name="Lipzen A."/>
            <person name="Lundell T."/>
            <person name="Morin E."/>
            <person name="Murat C."/>
            <person name="Riley R."/>
            <person name="Ohm R."/>
            <person name="Sun H."/>
            <person name="Tunlid A."/>
            <person name="Henrissat B."/>
            <person name="Grigoriev I.V."/>
            <person name="Hibbett D.S."/>
            <person name="Martin F."/>
        </authorList>
    </citation>
    <scope>NUCLEOTIDE SEQUENCE [LARGE SCALE GENOMIC DNA]</scope>
    <source>
        <strain evidence="4">F 1598</strain>
    </source>
</reference>
<feature type="region of interest" description="Disordered" evidence="1">
    <location>
        <begin position="215"/>
        <end position="247"/>
    </location>
</feature>
<feature type="transmembrane region" description="Helical" evidence="2">
    <location>
        <begin position="150"/>
        <end position="173"/>
    </location>
</feature>
<keyword evidence="4" id="KW-1185">Reference proteome</keyword>
<keyword evidence="2" id="KW-0472">Membrane</keyword>
<feature type="transmembrane region" description="Helical" evidence="2">
    <location>
        <begin position="268"/>
        <end position="287"/>
    </location>
</feature>
<sequence length="420" mass="47485">MTRNLKITEHHTHQHLWVLFRETYLVTGPFSFLNPTRAHFHHLRQHDHEELAENVELQWRSRDNRKGRHTLLFKPAASPDAAIFVAPESTASIRGVMKGIARMFTQYPYYDVSWLVAVIFTLGSVVWCINGFFSFLPLVRPSSEFATETVYGGGITAFIGATIFEIGSILLMVEAVNENRTGCFGWAVETIVEGEMGGLLRLRPDQDDCMHHHQNKKNLVGKRSASRASKASDNENAASSNSDESDDRRNWVWFPSWHDLTSHYFREIGFLACLSQTIGATVFWISGFTALPKVIHMTNKSLTDGVFWTPQVIGGTGFVISGLLFMLETQKKWYLPAWATLGWHIGFWNLIGALGFTLCGAFGFSSNSGLQYQAACSTFWGSWAFLIASIIQWYESLDKHPVHKMDDMDKSKLGKVFDNQ</sequence>